<accession>D7G0L5</accession>
<dbReference type="AlphaFoldDB" id="D7G0L5"/>
<name>D7G0L5_ECTSI</name>
<dbReference type="OrthoDB" id="259598at2759"/>
<evidence type="ECO:0000313" key="2">
    <source>
        <dbReference type="Proteomes" id="UP000002630"/>
    </source>
</evidence>
<dbReference type="InParanoid" id="D7G0L5"/>
<reference evidence="1 2" key="1">
    <citation type="journal article" date="2010" name="Nature">
        <title>The Ectocarpus genome and the independent evolution of multicellularity in brown algae.</title>
        <authorList>
            <person name="Cock J.M."/>
            <person name="Sterck L."/>
            <person name="Rouze P."/>
            <person name="Scornet D."/>
            <person name="Allen A.E."/>
            <person name="Amoutzias G."/>
            <person name="Anthouard V."/>
            <person name="Artiguenave F."/>
            <person name="Aury J.M."/>
            <person name="Badger J.H."/>
            <person name="Beszteri B."/>
            <person name="Billiau K."/>
            <person name="Bonnet E."/>
            <person name="Bothwell J.H."/>
            <person name="Bowler C."/>
            <person name="Boyen C."/>
            <person name="Brownlee C."/>
            <person name="Carrano C.J."/>
            <person name="Charrier B."/>
            <person name="Cho G.Y."/>
            <person name="Coelho S.M."/>
            <person name="Collen J."/>
            <person name="Corre E."/>
            <person name="Da Silva C."/>
            <person name="Delage L."/>
            <person name="Delaroque N."/>
            <person name="Dittami S.M."/>
            <person name="Doulbeau S."/>
            <person name="Elias M."/>
            <person name="Farnham G."/>
            <person name="Gachon C.M."/>
            <person name="Gschloessl B."/>
            <person name="Heesch S."/>
            <person name="Jabbari K."/>
            <person name="Jubin C."/>
            <person name="Kawai H."/>
            <person name="Kimura K."/>
            <person name="Kloareg B."/>
            <person name="Kupper F.C."/>
            <person name="Lang D."/>
            <person name="Le Bail A."/>
            <person name="Leblanc C."/>
            <person name="Lerouge P."/>
            <person name="Lohr M."/>
            <person name="Lopez P.J."/>
            <person name="Martens C."/>
            <person name="Maumus F."/>
            <person name="Michel G."/>
            <person name="Miranda-Saavedra D."/>
            <person name="Morales J."/>
            <person name="Moreau H."/>
            <person name="Motomura T."/>
            <person name="Nagasato C."/>
            <person name="Napoli C.A."/>
            <person name="Nelson D.R."/>
            <person name="Nyvall-Collen P."/>
            <person name="Peters A.F."/>
            <person name="Pommier C."/>
            <person name="Potin P."/>
            <person name="Poulain J."/>
            <person name="Quesneville H."/>
            <person name="Read B."/>
            <person name="Rensing S.A."/>
            <person name="Ritter A."/>
            <person name="Rousvoal S."/>
            <person name="Samanta M."/>
            <person name="Samson G."/>
            <person name="Schroeder D.C."/>
            <person name="Segurens B."/>
            <person name="Strittmatter M."/>
            <person name="Tonon T."/>
            <person name="Tregear J.W."/>
            <person name="Valentin K."/>
            <person name="von Dassow P."/>
            <person name="Yamagishi T."/>
            <person name="Van de Peer Y."/>
            <person name="Wincker P."/>
        </authorList>
    </citation>
    <scope>NUCLEOTIDE SEQUENCE [LARGE SCALE GENOMIC DNA]</scope>
    <source>
        <strain evidence="2">Ec32 / CCAP1310/4</strain>
    </source>
</reference>
<organism evidence="1 2">
    <name type="scientific">Ectocarpus siliculosus</name>
    <name type="common">Brown alga</name>
    <name type="synonym">Conferva siliculosa</name>
    <dbReference type="NCBI Taxonomy" id="2880"/>
    <lineage>
        <taxon>Eukaryota</taxon>
        <taxon>Sar</taxon>
        <taxon>Stramenopiles</taxon>
        <taxon>Ochrophyta</taxon>
        <taxon>PX clade</taxon>
        <taxon>Phaeophyceae</taxon>
        <taxon>Ectocarpales</taxon>
        <taxon>Ectocarpaceae</taxon>
        <taxon>Ectocarpus</taxon>
    </lineage>
</organism>
<protein>
    <submittedName>
        <fullName evidence="1">Uncharacterized protein</fullName>
    </submittedName>
</protein>
<sequence length="79" mass="8850">MSPLFATLLLDRDYAGLTSLTDFKFVATSLRMLRDEFNCRPQLTSHPVDTAVRWLAARGVLYLQAETASKLPASSDRCE</sequence>
<dbReference type="Proteomes" id="UP000002630">
    <property type="component" value="Unassembled WGS sequence"/>
</dbReference>
<keyword evidence="2" id="KW-1185">Reference proteome</keyword>
<dbReference type="EMBL" id="FN649760">
    <property type="protein sequence ID" value="CBJ33044.1"/>
    <property type="molecule type" value="Genomic_DNA"/>
</dbReference>
<proteinExistence type="predicted"/>
<gene>
    <name evidence="1" type="ORF">Esi_0411_0010</name>
</gene>
<evidence type="ECO:0000313" key="1">
    <source>
        <dbReference type="EMBL" id="CBJ33044.1"/>
    </source>
</evidence>